<dbReference type="RefSeq" id="WP_344762391.1">
    <property type="nucleotide sequence ID" value="NZ_BAAAZE010000006.1"/>
</dbReference>
<evidence type="ECO:0000313" key="2">
    <source>
        <dbReference type="Proteomes" id="UP001501353"/>
    </source>
</evidence>
<evidence type="ECO:0000313" key="1">
    <source>
        <dbReference type="EMBL" id="GAA4018111.1"/>
    </source>
</evidence>
<comment type="caution">
    <text evidence="1">The sequence shown here is derived from an EMBL/GenBank/DDBJ whole genome shotgun (WGS) entry which is preliminary data.</text>
</comment>
<sequence length="53" mass="6124">MSLTNAERQALYRQRHLKTEDSTAELLHAVINLHAKRALERLAKCYGVTQRFA</sequence>
<evidence type="ECO:0008006" key="3">
    <source>
        <dbReference type="Google" id="ProtNLM"/>
    </source>
</evidence>
<name>A0ABP7SXW2_9BURK</name>
<dbReference type="Proteomes" id="UP001501353">
    <property type="component" value="Unassembled WGS sequence"/>
</dbReference>
<keyword evidence="2" id="KW-1185">Reference proteome</keyword>
<proteinExistence type="predicted"/>
<reference evidence="2" key="1">
    <citation type="journal article" date="2019" name="Int. J. Syst. Evol. Microbiol.">
        <title>The Global Catalogue of Microorganisms (GCM) 10K type strain sequencing project: providing services to taxonomists for standard genome sequencing and annotation.</title>
        <authorList>
            <consortium name="The Broad Institute Genomics Platform"/>
            <consortium name="The Broad Institute Genome Sequencing Center for Infectious Disease"/>
            <person name="Wu L."/>
            <person name="Ma J."/>
        </authorList>
    </citation>
    <scope>NUCLEOTIDE SEQUENCE [LARGE SCALE GENOMIC DNA]</scope>
    <source>
        <strain evidence="2">JCM 16673</strain>
    </source>
</reference>
<gene>
    <name evidence="1" type="ORF">GCM10022212_12370</name>
</gene>
<dbReference type="EMBL" id="BAAAZE010000006">
    <property type="protein sequence ID" value="GAA4018111.1"/>
    <property type="molecule type" value="Genomic_DNA"/>
</dbReference>
<organism evidence="1 2">
    <name type="scientific">Actimicrobium antarcticum</name>
    <dbReference type="NCBI Taxonomy" id="1051899"/>
    <lineage>
        <taxon>Bacteria</taxon>
        <taxon>Pseudomonadati</taxon>
        <taxon>Pseudomonadota</taxon>
        <taxon>Betaproteobacteria</taxon>
        <taxon>Burkholderiales</taxon>
        <taxon>Oxalobacteraceae</taxon>
        <taxon>Actimicrobium</taxon>
    </lineage>
</organism>
<accession>A0ABP7SXW2</accession>
<protein>
    <recommendedName>
        <fullName evidence="3">Transposase</fullName>
    </recommendedName>
</protein>